<reference evidence="2" key="1">
    <citation type="journal article" date="2021" name="Virus">
        <title>The discovery, distribution and diversity of DNA viruses associated with Drosophila melanogaster in Europe.</title>
        <authorList>
            <person name="Wallace M.A."/>
            <person name="Coffman K.A."/>
            <person name="Gilbert C."/>
            <person name="Ravindran S."/>
            <person name="Albery G.F."/>
            <person name="Abbott J."/>
            <person name="Argyridou E."/>
            <person name="Bellosta P."/>
            <person name="Betancourt A.J."/>
            <person name="Colinet H."/>
            <person name="Eric K."/>
            <person name="Glaser-Schmitt A."/>
            <person name="Grath S."/>
            <person name="Jelic M."/>
            <person name="Kankare M."/>
            <person name="Kozeretska I."/>
            <person name="Loeschcke V."/>
            <person name="Montchamp-Moreau C."/>
            <person name="Ometto L."/>
            <person name="Onder B.S."/>
            <person name="Orengo D.J."/>
            <person name="Parsch J."/>
            <person name="Pascual M."/>
            <person name="Patenkovic A."/>
            <person name="Puerma E."/>
            <person name="Ritchie M.G."/>
            <person name="Rota-Stabelli O."/>
            <person name="Schou M.F."/>
            <person name="Serga S.V."/>
            <person name="Stamenkovic-Radak M."/>
            <person name="Tanaskovic M."/>
            <person name="Veselinovic M.S."/>
            <person name="Vieira J."/>
            <person name="Vieira C.P."/>
            <person name="Kapun M."/>
            <person name="Flatt T."/>
            <person name="Gonzalez J."/>
            <person name="Staubach F."/>
            <person name="Obbard D.J."/>
        </authorList>
    </citation>
    <scope>NUCLEOTIDE SEQUENCE</scope>
    <source>
        <strain evidence="2">SRR3939042_Esparto_2012</strain>
    </source>
</reference>
<feature type="region of interest" description="Disordered" evidence="1">
    <location>
        <begin position="66"/>
        <end position="128"/>
    </location>
</feature>
<evidence type="ECO:0000313" key="2">
    <source>
        <dbReference type="EMBL" id="AUQ43968.1"/>
    </source>
</evidence>
<proteinExistence type="predicted"/>
<feature type="compositionally biased region" description="Polar residues" evidence="1">
    <location>
        <begin position="423"/>
        <end position="432"/>
    </location>
</feature>
<feature type="compositionally biased region" description="Low complexity" evidence="1">
    <location>
        <begin position="7"/>
        <end position="26"/>
    </location>
</feature>
<sequence>MNRRRNTNNNRKITNNNGKTNNNNTKEQMKSLKSTINNVTTNDDDDDDMQYIDSLRYLKQTNLFNNNTSNVKEGNNNNNDADYDEDEDENENDDDDDYDDDDDNDDDDNNKYTCIDDTSGTKNINDSDEDSDVILIESDKKNQNKKIIELPGGRAIISTNSYSQSLSRNQNCTGEASQHVVQYIRNYIDMLFSSVALEAMHLTQSNQRESILAIPGIVSSILEYNNIMFNSVKFCKTKVDIPEPVWYMYSVSKNELILFFDEVFYDDFCMKVGDRPVTFTNGIIPIELMNPYETDPNFQTIDSAMIHCAIIADHVAQHIIIDLMGTNKILSADIHDRFTSCGTTLHSIFFIEQNSIPMPKQEYNNYMTMLNLPTISNATQQNQIMRSTQGLINNFLMPQQFQQNQSQLHPTTDQSYQQSQQYNTTPSFRYTA</sequence>
<accession>A0A2I7G2V1</accession>
<feature type="compositionally biased region" description="Polar residues" evidence="1">
    <location>
        <begin position="402"/>
        <end position="413"/>
    </location>
</feature>
<name>A0A2I7G2V1_9VIRU</name>
<keyword evidence="3" id="KW-1185">Reference proteome</keyword>
<feature type="region of interest" description="Disordered" evidence="1">
    <location>
        <begin position="1"/>
        <end position="26"/>
    </location>
</feature>
<organism evidence="2">
    <name type="scientific">Esparto virus</name>
    <dbReference type="NCBI Taxonomy" id="2072209"/>
    <lineage>
        <taxon>Viruses</taxon>
        <taxon>Viruses incertae sedis</taxon>
        <taxon>Naldaviricetes</taxon>
        <taxon>Lefavirales</taxon>
        <taxon>Nudiviridae</taxon>
        <taxon>Alphanudivirus</taxon>
        <taxon>Alphanudivirus tertidromelanogasteris</taxon>
    </lineage>
</organism>
<evidence type="ECO:0000256" key="1">
    <source>
        <dbReference type="SAM" id="MobiDB-lite"/>
    </source>
</evidence>
<dbReference type="EMBL" id="KY608910">
    <property type="protein sequence ID" value="AUQ43968.1"/>
    <property type="molecule type" value="Genomic_DNA"/>
</dbReference>
<feature type="compositionally biased region" description="Acidic residues" evidence="1">
    <location>
        <begin position="81"/>
        <end position="108"/>
    </location>
</feature>
<dbReference type="RefSeq" id="YP_009551713.1">
    <property type="nucleotide sequence ID" value="NC_040536.1"/>
</dbReference>
<dbReference type="KEGG" id="vg:41701770"/>
<feature type="region of interest" description="Disordered" evidence="1">
    <location>
        <begin position="402"/>
        <end position="432"/>
    </location>
</feature>
<evidence type="ECO:0000313" key="3">
    <source>
        <dbReference type="Proteomes" id="UP000290737"/>
    </source>
</evidence>
<protein>
    <submittedName>
        <fullName evidence="2">Putative gp13-like protein</fullName>
    </submittedName>
</protein>
<dbReference type="Proteomes" id="UP000290737">
    <property type="component" value="Genome"/>
</dbReference>
<dbReference type="OrthoDB" id="13723at10239"/>
<dbReference type="GeneID" id="41701770"/>